<organism evidence="2 3">
    <name type="scientific">Rangifer tarandus platyrhynchus</name>
    <name type="common">Svalbard reindeer</name>
    <dbReference type="NCBI Taxonomy" id="3082113"/>
    <lineage>
        <taxon>Eukaryota</taxon>
        <taxon>Metazoa</taxon>
        <taxon>Chordata</taxon>
        <taxon>Craniata</taxon>
        <taxon>Vertebrata</taxon>
        <taxon>Euteleostomi</taxon>
        <taxon>Mammalia</taxon>
        <taxon>Eutheria</taxon>
        <taxon>Laurasiatheria</taxon>
        <taxon>Artiodactyla</taxon>
        <taxon>Ruminantia</taxon>
        <taxon>Pecora</taxon>
        <taxon>Cervidae</taxon>
        <taxon>Odocoileinae</taxon>
        <taxon>Rangifer</taxon>
    </lineage>
</organism>
<proteinExistence type="predicted"/>
<evidence type="ECO:0000313" key="2">
    <source>
        <dbReference type="EMBL" id="CAI9149529.1"/>
    </source>
</evidence>
<accession>A0ABN8XKX3</accession>
<keyword evidence="3" id="KW-1185">Reference proteome</keyword>
<protein>
    <submittedName>
        <fullName evidence="2">Uncharacterized protein</fullName>
    </submittedName>
</protein>
<comment type="caution">
    <text evidence="2">The sequence shown here is derived from an EMBL/GenBank/DDBJ whole genome shotgun (WGS) entry which is preliminary data.</text>
</comment>
<feature type="compositionally biased region" description="Low complexity" evidence="1">
    <location>
        <begin position="40"/>
        <end position="52"/>
    </location>
</feature>
<reference evidence="2" key="1">
    <citation type="submission" date="2023-04" db="EMBL/GenBank/DDBJ databases">
        <authorList>
            <consortium name="ELIXIR-Norway"/>
        </authorList>
    </citation>
    <scope>NUCLEOTIDE SEQUENCE [LARGE SCALE GENOMIC DNA]</scope>
</reference>
<feature type="compositionally biased region" description="Basic residues" evidence="1">
    <location>
        <begin position="22"/>
        <end position="32"/>
    </location>
</feature>
<evidence type="ECO:0000313" key="3">
    <source>
        <dbReference type="Proteomes" id="UP001176941"/>
    </source>
</evidence>
<feature type="compositionally biased region" description="Acidic residues" evidence="1">
    <location>
        <begin position="72"/>
        <end position="97"/>
    </location>
</feature>
<gene>
    <name evidence="2" type="ORF">MRATA1EN1_LOCUS31147</name>
</gene>
<feature type="region of interest" description="Disordered" evidence="1">
    <location>
        <begin position="22"/>
        <end position="114"/>
    </location>
</feature>
<dbReference type="EMBL" id="CATKSN020000365">
    <property type="protein sequence ID" value="CAI9149529.1"/>
    <property type="molecule type" value="Genomic_DNA"/>
</dbReference>
<dbReference type="Proteomes" id="UP001176941">
    <property type="component" value="Unassembled WGS sequence"/>
</dbReference>
<evidence type="ECO:0000256" key="1">
    <source>
        <dbReference type="SAM" id="MobiDB-lite"/>
    </source>
</evidence>
<name>A0ABN8XKX3_RANTA</name>
<sequence>MRPRVQSVQIGLVGYIAMRRRRRSGRRKRLRMRGTIPSKQAGASAAGQALQQMHQARAATEETAEDPHALDLLEDDGSDAEIEDEANDEDLEEEDDTFGGLPQNQFSPAEPGKEPEVVVVMGECDTLRTVPYTDIFSAASSSYKFWTAHAGSGSGSKLVFAAPSEDVVMIRSGKNTQFCFKVFDDEKDGFVTVWVQVALKPADSQPSPSGVHVDNGLAMPLYSTFSLSACEPPSTRRTDHHTGNGWSRGRDTLCSAVMLAGPEKRAPSHAESVLQAPGALWHF</sequence>